<dbReference type="Proteomes" id="UP000077266">
    <property type="component" value="Unassembled WGS sequence"/>
</dbReference>
<name>A0A165E5P9_EXIGL</name>
<sequence length="105" mass="12087">IPTGLRFEDKLEWQQTHVPPSLQMKMDPELRQRFAEAYEDDPAFKGKGIDVDERSWYGGNKFYKGADGLLFFRDADCVPRLCVPLALRAFILQWGHEGPYETAHG</sequence>
<dbReference type="AlphaFoldDB" id="A0A165E5P9"/>
<evidence type="ECO:0000313" key="1">
    <source>
        <dbReference type="EMBL" id="KZV86126.1"/>
    </source>
</evidence>
<dbReference type="InParanoid" id="A0A165E5P9"/>
<dbReference type="STRING" id="1314781.A0A165E5P9"/>
<protein>
    <submittedName>
        <fullName evidence="1">Uncharacterized protein</fullName>
    </submittedName>
</protein>
<gene>
    <name evidence="1" type="ORF">EXIGLDRAFT_575985</name>
</gene>
<accession>A0A165E5P9</accession>
<dbReference type="OrthoDB" id="3245961at2759"/>
<feature type="non-terminal residue" evidence="1">
    <location>
        <position position="1"/>
    </location>
</feature>
<keyword evidence="2" id="KW-1185">Reference proteome</keyword>
<organism evidence="1 2">
    <name type="scientific">Exidia glandulosa HHB12029</name>
    <dbReference type="NCBI Taxonomy" id="1314781"/>
    <lineage>
        <taxon>Eukaryota</taxon>
        <taxon>Fungi</taxon>
        <taxon>Dikarya</taxon>
        <taxon>Basidiomycota</taxon>
        <taxon>Agaricomycotina</taxon>
        <taxon>Agaricomycetes</taxon>
        <taxon>Auriculariales</taxon>
        <taxon>Exidiaceae</taxon>
        <taxon>Exidia</taxon>
    </lineage>
</organism>
<feature type="non-terminal residue" evidence="1">
    <location>
        <position position="105"/>
    </location>
</feature>
<reference evidence="1 2" key="1">
    <citation type="journal article" date="2016" name="Mol. Biol. Evol.">
        <title>Comparative Genomics of Early-Diverging Mushroom-Forming Fungi Provides Insights into the Origins of Lignocellulose Decay Capabilities.</title>
        <authorList>
            <person name="Nagy L.G."/>
            <person name="Riley R."/>
            <person name="Tritt A."/>
            <person name="Adam C."/>
            <person name="Daum C."/>
            <person name="Floudas D."/>
            <person name="Sun H."/>
            <person name="Yadav J.S."/>
            <person name="Pangilinan J."/>
            <person name="Larsson K.H."/>
            <person name="Matsuura K."/>
            <person name="Barry K."/>
            <person name="Labutti K."/>
            <person name="Kuo R."/>
            <person name="Ohm R.A."/>
            <person name="Bhattacharya S.S."/>
            <person name="Shirouzu T."/>
            <person name="Yoshinaga Y."/>
            <person name="Martin F.M."/>
            <person name="Grigoriev I.V."/>
            <person name="Hibbett D.S."/>
        </authorList>
    </citation>
    <scope>NUCLEOTIDE SEQUENCE [LARGE SCALE GENOMIC DNA]</scope>
    <source>
        <strain evidence="1 2">HHB12029</strain>
    </source>
</reference>
<evidence type="ECO:0000313" key="2">
    <source>
        <dbReference type="Proteomes" id="UP000077266"/>
    </source>
</evidence>
<proteinExistence type="predicted"/>
<dbReference type="EMBL" id="KV426165">
    <property type="protein sequence ID" value="KZV86126.1"/>
    <property type="molecule type" value="Genomic_DNA"/>
</dbReference>